<reference evidence="2" key="4">
    <citation type="submission" date="2025-08" db="UniProtKB">
        <authorList>
            <consortium name="Ensembl"/>
        </authorList>
    </citation>
    <scope>IDENTIFICATION</scope>
</reference>
<feature type="compositionally biased region" description="Pro residues" evidence="1">
    <location>
        <begin position="365"/>
        <end position="374"/>
    </location>
</feature>
<evidence type="ECO:0000313" key="2">
    <source>
        <dbReference type="Ensembl" id="ENSCMIP00000001642.1"/>
    </source>
</evidence>
<keyword evidence="3" id="KW-1185">Reference proteome</keyword>
<evidence type="ECO:0000313" key="3">
    <source>
        <dbReference type="Proteomes" id="UP000314986"/>
    </source>
</evidence>
<organism evidence="2 3">
    <name type="scientific">Callorhinchus milii</name>
    <name type="common">Ghost shark</name>
    <dbReference type="NCBI Taxonomy" id="7868"/>
    <lineage>
        <taxon>Eukaryota</taxon>
        <taxon>Metazoa</taxon>
        <taxon>Chordata</taxon>
        <taxon>Craniata</taxon>
        <taxon>Vertebrata</taxon>
        <taxon>Chondrichthyes</taxon>
        <taxon>Holocephali</taxon>
        <taxon>Chimaeriformes</taxon>
        <taxon>Callorhinchidae</taxon>
        <taxon>Callorhinchus</taxon>
    </lineage>
</organism>
<reference evidence="3" key="1">
    <citation type="journal article" date="2006" name="Science">
        <title>Ancient noncoding elements conserved in the human genome.</title>
        <authorList>
            <person name="Venkatesh B."/>
            <person name="Kirkness E.F."/>
            <person name="Loh Y.H."/>
            <person name="Halpern A.L."/>
            <person name="Lee A.P."/>
            <person name="Johnson J."/>
            <person name="Dandona N."/>
            <person name="Viswanathan L.D."/>
            <person name="Tay A."/>
            <person name="Venter J.C."/>
            <person name="Strausberg R.L."/>
            <person name="Brenner S."/>
        </authorList>
    </citation>
    <scope>NUCLEOTIDE SEQUENCE [LARGE SCALE GENOMIC DNA]</scope>
</reference>
<evidence type="ECO:0000256" key="1">
    <source>
        <dbReference type="SAM" id="MobiDB-lite"/>
    </source>
</evidence>
<dbReference type="AlphaFoldDB" id="A0A4W3GFG1"/>
<reference evidence="3" key="2">
    <citation type="journal article" date="2007" name="PLoS Biol.">
        <title>Survey sequencing and comparative analysis of the elephant shark (Callorhinchus milii) genome.</title>
        <authorList>
            <person name="Venkatesh B."/>
            <person name="Kirkness E.F."/>
            <person name="Loh Y.H."/>
            <person name="Halpern A.L."/>
            <person name="Lee A.P."/>
            <person name="Johnson J."/>
            <person name="Dandona N."/>
            <person name="Viswanathan L.D."/>
            <person name="Tay A."/>
            <person name="Venter J.C."/>
            <person name="Strausberg R.L."/>
            <person name="Brenner S."/>
        </authorList>
    </citation>
    <scope>NUCLEOTIDE SEQUENCE [LARGE SCALE GENOMIC DNA]</scope>
</reference>
<feature type="compositionally biased region" description="Low complexity" evidence="1">
    <location>
        <begin position="263"/>
        <end position="274"/>
    </location>
</feature>
<sequence length="393" mass="42220">MWDSLSPRRDSPGRPFYPGESCRDEKEYSDFDYAGPPRLAVSNLVKQPAKSILKCKGPEPLGGSEYKPGSGSYSRLKSGFPGKPVKSILKKSEGFGSRGYTGEEQGAEQEELPSPGQFFRSESNNILVQTSFPEQAQAGADSQTHPSGSFPRPHGDKLAPALSSPVSATSTIEFKNMLKIASRRSTDEKPLERPLSPVSGTEGASEKGGRPGFETDEEEEERGVSELTRDGLEEKGAPIETLGTRMPAAGRLMFGEPIQTLDSSRGAGRGSRSQGHGKGGSRSGWYERRESLSDYDEETPGMDAPELPQGMPPGFHSQYEDHLRQFQDHPGGGGGFRSNSYGPPFDRSAPKLGPPPGSLRDHLGPRPPGPPPPDRLLASCPPQDHVGPPAISL</sequence>
<name>A0A4W3GFG1_CALMI</name>
<feature type="compositionally biased region" description="Polar residues" evidence="1">
    <location>
        <begin position="164"/>
        <end position="173"/>
    </location>
</feature>
<protein>
    <submittedName>
        <fullName evidence="2">Uncharacterized protein</fullName>
    </submittedName>
</protein>
<feature type="region of interest" description="Disordered" evidence="1">
    <location>
        <begin position="53"/>
        <end position="393"/>
    </location>
</feature>
<reference evidence="2" key="5">
    <citation type="submission" date="2025-09" db="UniProtKB">
        <authorList>
            <consortium name="Ensembl"/>
        </authorList>
    </citation>
    <scope>IDENTIFICATION</scope>
</reference>
<proteinExistence type="predicted"/>
<dbReference type="Proteomes" id="UP000314986">
    <property type="component" value="Unassembled WGS sequence"/>
</dbReference>
<feature type="compositionally biased region" description="Basic and acidic residues" evidence="1">
    <location>
        <begin position="318"/>
        <end position="327"/>
    </location>
</feature>
<dbReference type="InParanoid" id="A0A4W3GFG1"/>
<reference evidence="3" key="3">
    <citation type="journal article" date="2014" name="Nature">
        <title>Elephant shark genome provides unique insights into gnathostome evolution.</title>
        <authorList>
            <consortium name="International Elephant Shark Genome Sequencing Consortium"/>
            <person name="Venkatesh B."/>
            <person name="Lee A.P."/>
            <person name="Ravi V."/>
            <person name="Maurya A.K."/>
            <person name="Lian M.M."/>
            <person name="Swann J.B."/>
            <person name="Ohta Y."/>
            <person name="Flajnik M.F."/>
            <person name="Sutoh Y."/>
            <person name="Kasahara M."/>
            <person name="Hoon S."/>
            <person name="Gangu V."/>
            <person name="Roy S.W."/>
            <person name="Irimia M."/>
            <person name="Korzh V."/>
            <person name="Kondrychyn I."/>
            <person name="Lim Z.W."/>
            <person name="Tay B.H."/>
            <person name="Tohari S."/>
            <person name="Kong K.W."/>
            <person name="Ho S."/>
            <person name="Lorente-Galdos B."/>
            <person name="Quilez J."/>
            <person name="Marques-Bonet T."/>
            <person name="Raney B.J."/>
            <person name="Ingham P.W."/>
            <person name="Tay A."/>
            <person name="Hillier L.W."/>
            <person name="Minx P."/>
            <person name="Boehm T."/>
            <person name="Wilson R.K."/>
            <person name="Brenner S."/>
            <person name="Warren W.C."/>
        </authorList>
    </citation>
    <scope>NUCLEOTIDE SEQUENCE [LARGE SCALE GENOMIC DNA]</scope>
</reference>
<feature type="compositionally biased region" description="Polar residues" evidence="1">
    <location>
        <begin position="120"/>
        <end position="147"/>
    </location>
</feature>
<dbReference type="Ensembl" id="ENSCMIT00000001708.1">
    <property type="protein sequence ID" value="ENSCMIP00000001642.1"/>
    <property type="gene ID" value="ENSCMIG00000001036.1"/>
</dbReference>
<accession>A0A4W3GFG1</accession>
<feature type="compositionally biased region" description="Basic and acidic residues" evidence="1">
    <location>
        <begin position="222"/>
        <end position="237"/>
    </location>
</feature>
<dbReference type="STRING" id="7868.ENSCMIP00000001642"/>
<feature type="compositionally biased region" description="Basic and acidic residues" evidence="1">
    <location>
        <begin position="1"/>
        <end position="12"/>
    </location>
</feature>
<feature type="region of interest" description="Disordered" evidence="1">
    <location>
        <begin position="1"/>
        <end position="29"/>
    </location>
</feature>